<dbReference type="EMBL" id="NXGD01000002">
    <property type="protein sequence ID" value="PRN01219.1"/>
    <property type="molecule type" value="Genomic_DNA"/>
</dbReference>
<reference evidence="1 5" key="1">
    <citation type="submission" date="2017-04" db="EMBL/GenBank/DDBJ databases">
        <title>Accumulation and expression of multiple antibiotic resistance genes in Arcobacter cryaerophilus that thrives in sewage.</title>
        <authorList>
            <person name="Millar J.A."/>
            <person name="Raghavan R."/>
        </authorList>
    </citation>
    <scope>NUCLEOTIDE SEQUENCE [LARGE SCALE GENOMIC DNA]</scope>
    <source>
        <strain evidence="1 5">AZT-1</strain>
    </source>
</reference>
<protein>
    <submittedName>
        <fullName evidence="2">MoaD/ThiS family protein</fullName>
    </submittedName>
    <submittedName>
        <fullName evidence="1">Molybdopterin synthase sulfur carrier subunit</fullName>
    </submittedName>
</protein>
<dbReference type="RefSeq" id="WP_066164942.1">
    <property type="nucleotide sequence ID" value="NZ_CP026655.1"/>
</dbReference>
<evidence type="ECO:0000313" key="5">
    <source>
        <dbReference type="Proteomes" id="UP000192599"/>
    </source>
</evidence>
<dbReference type="Pfam" id="PF02597">
    <property type="entry name" value="ThiS"/>
    <property type="match status" value="1"/>
</dbReference>
<dbReference type="STRING" id="28198.GCA_001572855_00804"/>
<dbReference type="Proteomes" id="UP001164100">
    <property type="component" value="Chromosome"/>
</dbReference>
<dbReference type="GeneID" id="56461581"/>
<dbReference type="EMBL" id="CP099556">
    <property type="protein sequence ID" value="UYF43902.1"/>
    <property type="molecule type" value="Genomic_DNA"/>
</dbReference>
<reference evidence="6 7" key="2">
    <citation type="submission" date="2017-09" db="EMBL/GenBank/DDBJ databases">
        <title>Reassesment of A. cryaerophilus.</title>
        <authorList>
            <person name="Perez-Cataluna A."/>
            <person name="Collado L."/>
            <person name="Salgado O."/>
            <person name="Lefinanco V."/>
            <person name="Figueras M.J."/>
        </authorList>
    </citation>
    <scope>NUCLEOTIDE SEQUENCE [LARGE SCALE GENOMIC DNA]</scope>
    <source>
        <strain evidence="2 6">LMG 10210</strain>
        <strain evidence="3 7">LMG 10229</strain>
    </source>
</reference>
<name>A0A1V9VA02_9BACT</name>
<evidence type="ECO:0000313" key="1">
    <source>
        <dbReference type="EMBL" id="OQR40930.1"/>
    </source>
</evidence>
<dbReference type="SUPFAM" id="SSF54285">
    <property type="entry name" value="MoaD/ThiS"/>
    <property type="match status" value="1"/>
</dbReference>
<organism evidence="1 5">
    <name type="scientific">Aliarcobacter cryaerophilus</name>
    <dbReference type="NCBI Taxonomy" id="28198"/>
    <lineage>
        <taxon>Bacteria</taxon>
        <taxon>Pseudomonadati</taxon>
        <taxon>Campylobacterota</taxon>
        <taxon>Epsilonproteobacteria</taxon>
        <taxon>Campylobacterales</taxon>
        <taxon>Arcobacteraceae</taxon>
        <taxon>Aliarcobacter</taxon>
    </lineage>
</organism>
<dbReference type="InterPro" id="IPR012675">
    <property type="entry name" value="Beta-grasp_dom_sf"/>
</dbReference>
<dbReference type="AlphaFoldDB" id="A0A1V9VA02"/>
<dbReference type="Proteomes" id="UP000238811">
    <property type="component" value="Unassembled WGS sequence"/>
</dbReference>
<evidence type="ECO:0000313" key="3">
    <source>
        <dbReference type="EMBL" id="PRN01219.1"/>
    </source>
</evidence>
<proteinExistence type="predicted"/>
<evidence type="ECO:0000313" key="7">
    <source>
        <dbReference type="Proteomes" id="UP000238811"/>
    </source>
</evidence>
<gene>
    <name evidence="1" type="ORF">AS859_08755</name>
    <name evidence="3" type="ORF">CJ668_01780</name>
    <name evidence="2" type="ORF">CJ673_06985</name>
    <name evidence="4" type="ORF">NGX11_02960</name>
</gene>
<evidence type="ECO:0000313" key="6">
    <source>
        <dbReference type="Proteomes" id="UP000238281"/>
    </source>
</evidence>
<dbReference type="Gene3D" id="3.10.20.30">
    <property type="match status" value="1"/>
</dbReference>
<dbReference type="EMBL" id="NXGE01000004">
    <property type="protein sequence ID" value="PRM94233.1"/>
    <property type="molecule type" value="Genomic_DNA"/>
</dbReference>
<reference evidence="4" key="3">
    <citation type="journal article" date="2022" name="Front. Microbiol.">
        <title>Species classification and novel plasmid identifications in Arcobacter cryaerophilus and Arcobacter cryaerophilus-like organisms.</title>
        <authorList>
            <person name="Zhou G."/>
            <person name="Wang M."/>
            <person name="Wang H."/>
            <person name="Chen X."/>
            <person name="Gu Y."/>
            <person name="Shao Z."/>
            <person name="Zhang J."/>
            <person name="Zhang M."/>
        </authorList>
    </citation>
    <scope>NUCLEOTIDE SEQUENCE</scope>
    <source>
        <strain evidence="4">ICDCAC48</strain>
    </source>
</reference>
<dbReference type="Proteomes" id="UP000192599">
    <property type="component" value="Unassembled WGS sequence"/>
</dbReference>
<accession>A0A1V9VA02</accession>
<sequence length="73" mass="8009">MVKVEFLGPINKESIDLDIKNLSELSNILKNDEKISSWLETCAVAVNDTLVFSKNFELKSGDKISLLPPVCGG</sequence>
<dbReference type="EMBL" id="LNTC01000150">
    <property type="protein sequence ID" value="OQR40930.1"/>
    <property type="molecule type" value="Genomic_DNA"/>
</dbReference>
<dbReference type="Proteomes" id="UP000238281">
    <property type="component" value="Unassembled WGS sequence"/>
</dbReference>
<dbReference type="InterPro" id="IPR016155">
    <property type="entry name" value="Mopterin_synth/thiamin_S_b"/>
</dbReference>
<evidence type="ECO:0000313" key="2">
    <source>
        <dbReference type="EMBL" id="PRM94233.1"/>
    </source>
</evidence>
<dbReference type="InterPro" id="IPR003749">
    <property type="entry name" value="ThiS/MoaD-like"/>
</dbReference>
<evidence type="ECO:0000313" key="4">
    <source>
        <dbReference type="EMBL" id="UYF43902.1"/>
    </source>
</evidence>